<dbReference type="InterPro" id="IPR045495">
    <property type="entry name" value="PI4K_N"/>
</dbReference>
<organism evidence="3 4">
    <name type="scientific">Aquarana catesbeiana</name>
    <name type="common">American bullfrog</name>
    <name type="synonym">Rana catesbeiana</name>
    <dbReference type="NCBI Taxonomy" id="8400"/>
    <lineage>
        <taxon>Eukaryota</taxon>
        <taxon>Metazoa</taxon>
        <taxon>Chordata</taxon>
        <taxon>Craniata</taxon>
        <taxon>Vertebrata</taxon>
        <taxon>Euteleostomi</taxon>
        <taxon>Amphibia</taxon>
        <taxon>Batrachia</taxon>
        <taxon>Anura</taxon>
        <taxon>Neobatrachia</taxon>
        <taxon>Ranoidea</taxon>
        <taxon>Ranidae</taxon>
        <taxon>Aquarana</taxon>
    </lineage>
</organism>
<proteinExistence type="inferred from homology"/>
<keyword evidence="4" id="KW-1185">Reference proteome</keyword>
<feature type="non-terminal residue" evidence="3">
    <location>
        <position position="1"/>
    </location>
</feature>
<evidence type="ECO:0000259" key="2">
    <source>
        <dbReference type="Pfam" id="PF19274"/>
    </source>
</evidence>
<dbReference type="AlphaFoldDB" id="A0A2G9SBZ9"/>
<dbReference type="Proteomes" id="UP000228934">
    <property type="component" value="Unassembled WGS sequence"/>
</dbReference>
<accession>A0A2G9SBZ9</accession>
<sequence length="129" mass="14588">FLMQRFEIAKYCSSDQIEIFSSLLQRSLSLNIGGSKGSINRHVAAIGPRFKLLTLGLSLLHADVVPNSTIRNVLREKIYSTSFDYFSSAPKCPTQTDKQLREDISILIKFWTAMFSDKKYLTANQLVPP</sequence>
<feature type="domain" description="PI4-kinase N-terminal" evidence="2">
    <location>
        <begin position="1"/>
        <end position="124"/>
    </location>
</feature>
<protein>
    <recommendedName>
        <fullName evidence="2">PI4-kinase N-terminal domain-containing protein</fullName>
    </recommendedName>
</protein>
<evidence type="ECO:0000313" key="3">
    <source>
        <dbReference type="EMBL" id="PIO37585.1"/>
    </source>
</evidence>
<dbReference type="EMBL" id="KV926896">
    <property type="protein sequence ID" value="PIO37585.1"/>
    <property type="molecule type" value="Genomic_DNA"/>
</dbReference>
<gene>
    <name evidence="3" type="ORF">AB205_0121780</name>
</gene>
<evidence type="ECO:0000256" key="1">
    <source>
        <dbReference type="ARBA" id="ARBA00006209"/>
    </source>
</evidence>
<dbReference type="Pfam" id="PF19274">
    <property type="entry name" value="PI4K_N"/>
    <property type="match status" value="1"/>
</dbReference>
<name>A0A2G9SBZ9_AQUCT</name>
<feature type="non-terminal residue" evidence="3">
    <location>
        <position position="129"/>
    </location>
</feature>
<dbReference type="OrthoDB" id="10264149at2759"/>
<reference evidence="4" key="1">
    <citation type="journal article" date="2017" name="Nat. Commun.">
        <title>The North American bullfrog draft genome provides insight into hormonal regulation of long noncoding RNA.</title>
        <authorList>
            <person name="Hammond S.A."/>
            <person name="Warren R.L."/>
            <person name="Vandervalk B.P."/>
            <person name="Kucuk E."/>
            <person name="Khan H."/>
            <person name="Gibb E.A."/>
            <person name="Pandoh P."/>
            <person name="Kirk H."/>
            <person name="Zhao Y."/>
            <person name="Jones M."/>
            <person name="Mungall A.J."/>
            <person name="Coope R."/>
            <person name="Pleasance S."/>
            <person name="Moore R.A."/>
            <person name="Holt R.A."/>
            <person name="Round J.M."/>
            <person name="Ohora S."/>
            <person name="Walle B.V."/>
            <person name="Veldhoen N."/>
            <person name="Helbing C.C."/>
            <person name="Birol I."/>
        </authorList>
    </citation>
    <scope>NUCLEOTIDE SEQUENCE [LARGE SCALE GENOMIC DNA]</scope>
</reference>
<comment type="similarity">
    <text evidence="1">Belongs to the PI3/PI4-kinase family. Type III PI4K subfamily.</text>
</comment>
<evidence type="ECO:0000313" key="4">
    <source>
        <dbReference type="Proteomes" id="UP000228934"/>
    </source>
</evidence>